<keyword evidence="3" id="KW-0812">Transmembrane</keyword>
<keyword evidence="2" id="KW-0648">Protein biosynthesis</keyword>
<evidence type="ECO:0000313" key="5">
    <source>
        <dbReference type="EMBL" id="KAF5223502.1"/>
    </source>
</evidence>
<dbReference type="SUPFAM" id="SSF55159">
    <property type="entry name" value="eIF1-like"/>
    <property type="match status" value="1"/>
</dbReference>
<feature type="domain" description="SUI1" evidence="4">
    <location>
        <begin position="168"/>
        <end position="238"/>
    </location>
</feature>
<gene>
    <name evidence="5" type="ORF">ECC02_003521</name>
</gene>
<evidence type="ECO:0000256" key="1">
    <source>
        <dbReference type="ARBA" id="ARBA00005422"/>
    </source>
</evidence>
<keyword evidence="5" id="KW-0396">Initiation factor</keyword>
<evidence type="ECO:0000259" key="4">
    <source>
        <dbReference type="PROSITE" id="PS50296"/>
    </source>
</evidence>
<evidence type="ECO:0000256" key="3">
    <source>
        <dbReference type="SAM" id="Phobius"/>
    </source>
</evidence>
<dbReference type="PROSITE" id="PS50296">
    <property type="entry name" value="SUI1"/>
    <property type="match status" value="1"/>
</dbReference>
<feature type="transmembrane region" description="Helical" evidence="3">
    <location>
        <begin position="40"/>
        <end position="73"/>
    </location>
</feature>
<comment type="caution">
    <text evidence="5">The sequence shown here is derived from an EMBL/GenBank/DDBJ whole genome shotgun (WGS) entry which is preliminary data.</text>
</comment>
<dbReference type="Gene3D" id="3.30.780.10">
    <property type="entry name" value="SUI1-like domain"/>
    <property type="match status" value="1"/>
</dbReference>
<dbReference type="EMBL" id="JABDHM010000019">
    <property type="protein sequence ID" value="KAF5223502.1"/>
    <property type="molecule type" value="Genomic_DNA"/>
</dbReference>
<keyword evidence="3" id="KW-1133">Transmembrane helix</keyword>
<comment type="similarity">
    <text evidence="1">Belongs to the SUI1 family.</text>
</comment>
<reference evidence="5 6" key="1">
    <citation type="journal article" date="2019" name="Genome Biol. Evol.">
        <title>Nanopore Sequencing Significantly Improves Genome Assembly of the Protozoan Parasite Trypanosoma cruzi.</title>
        <authorList>
            <person name="Diaz-Viraque F."/>
            <person name="Pita S."/>
            <person name="Greif G."/>
            <person name="de Souza R.C.M."/>
            <person name="Iraola G."/>
            <person name="Robello C."/>
        </authorList>
    </citation>
    <scope>NUCLEOTIDE SEQUENCE [LARGE SCALE GENOMIC DNA]</scope>
    <source>
        <strain evidence="5 6">Berenice</strain>
    </source>
</reference>
<dbReference type="VEuPathDB" id="TriTrypDB:ECC02_003521"/>
<dbReference type="InterPro" id="IPR005874">
    <property type="entry name" value="SUI1_euk"/>
</dbReference>
<dbReference type="GO" id="GO:0003743">
    <property type="term" value="F:translation initiation factor activity"/>
    <property type="evidence" value="ECO:0007669"/>
    <property type="project" value="UniProtKB-KW"/>
</dbReference>
<dbReference type="Proteomes" id="UP000583944">
    <property type="component" value="Unassembled WGS sequence"/>
</dbReference>
<dbReference type="PANTHER" id="PTHR10388">
    <property type="entry name" value="EUKARYOTIC TRANSLATION INITIATION FACTOR SUI1"/>
    <property type="match status" value="1"/>
</dbReference>
<evidence type="ECO:0000256" key="2">
    <source>
        <dbReference type="ARBA" id="ARBA00022917"/>
    </source>
</evidence>
<dbReference type="InterPro" id="IPR036877">
    <property type="entry name" value="SUI1_dom_sf"/>
</dbReference>
<accession>A0A7J6YAA6</accession>
<proteinExistence type="inferred from homology"/>
<dbReference type="AlphaFoldDB" id="A0A7J6YAA6"/>
<sequence length="251" mass="28412">MWCLPTIVAYFGFFPFFFLTPVCVQVTVDGRGKCCGRMRVFSLVFLVFVVVVMDTAASHLFFFLFCFFLSFIALSPAYMSCLKCGVFTETSAGEGRNEKKKIKALSLSLFAGGGKQTTKKKKKTGQGEVNKKKIFLSQLHQVMLNNELANLVDQQKRSVQDALEAQKVHIRVQQRKGKKFVTSVQGLNQALNFRRISREFQRRWGCNGTVIVTPDAGTVIQLQGNWSEEIKKFLLDENMATEQNLEIHSLN</sequence>
<feature type="transmembrane region" description="Helical" evidence="3">
    <location>
        <begin position="6"/>
        <end position="28"/>
    </location>
</feature>
<organism evidence="5 6">
    <name type="scientific">Trypanosoma cruzi</name>
    <dbReference type="NCBI Taxonomy" id="5693"/>
    <lineage>
        <taxon>Eukaryota</taxon>
        <taxon>Discoba</taxon>
        <taxon>Euglenozoa</taxon>
        <taxon>Kinetoplastea</taxon>
        <taxon>Metakinetoplastina</taxon>
        <taxon>Trypanosomatida</taxon>
        <taxon>Trypanosomatidae</taxon>
        <taxon>Trypanosoma</taxon>
        <taxon>Schizotrypanum</taxon>
    </lineage>
</organism>
<dbReference type="InterPro" id="IPR001950">
    <property type="entry name" value="SUI1"/>
</dbReference>
<keyword evidence="3" id="KW-0472">Membrane</keyword>
<dbReference type="CDD" id="cd11566">
    <property type="entry name" value="eIF1_SUI1"/>
    <property type="match status" value="1"/>
</dbReference>
<dbReference type="VEuPathDB" id="TriTrypDB:BCY84_02322"/>
<dbReference type="Pfam" id="PF01253">
    <property type="entry name" value="SUI1"/>
    <property type="match status" value="1"/>
</dbReference>
<evidence type="ECO:0000313" key="6">
    <source>
        <dbReference type="Proteomes" id="UP000583944"/>
    </source>
</evidence>
<name>A0A7J6YAA6_TRYCR</name>
<protein>
    <submittedName>
        <fullName evidence="5">Translation initiation factor SUI1</fullName>
    </submittedName>
</protein>